<protein>
    <submittedName>
        <fullName evidence="3">Lysophospholipase</fullName>
    </submittedName>
</protein>
<accession>A0ABY9YDS2</accession>
<organism evidence="3 4">
    <name type="scientific">Stenotrophomonas aracearum</name>
    <dbReference type="NCBI Taxonomy" id="3003272"/>
    <lineage>
        <taxon>Bacteria</taxon>
        <taxon>Pseudomonadati</taxon>
        <taxon>Pseudomonadota</taxon>
        <taxon>Gammaproteobacteria</taxon>
        <taxon>Lysobacterales</taxon>
        <taxon>Lysobacteraceae</taxon>
        <taxon>Stenotrophomonas</taxon>
    </lineage>
</organism>
<evidence type="ECO:0000256" key="1">
    <source>
        <dbReference type="SAM" id="MobiDB-lite"/>
    </source>
</evidence>
<feature type="region of interest" description="Disordered" evidence="1">
    <location>
        <begin position="1"/>
        <end position="22"/>
    </location>
</feature>
<proteinExistence type="predicted"/>
<dbReference type="RefSeq" id="WP_311183450.1">
    <property type="nucleotide sequence ID" value="NZ_CP115543.1"/>
</dbReference>
<reference evidence="3 4" key="1">
    <citation type="submission" date="2022-12" db="EMBL/GenBank/DDBJ databases">
        <title>Two new species, Stenotrophomonas aracearum and Stenotrophomonas oahuensis, isolated from Anthurium (Araceae family) in Hawaii.</title>
        <authorList>
            <person name="Chunag S.C."/>
            <person name="Dobhal S."/>
            <person name="Alvarez A."/>
            <person name="Arif M."/>
        </authorList>
    </citation>
    <scope>NUCLEOTIDE SEQUENCE [LARGE SCALE GENOMIC DNA]</scope>
    <source>
        <strain evidence="3 4">A5588</strain>
    </source>
</reference>
<dbReference type="EMBL" id="CP115543">
    <property type="protein sequence ID" value="WNH48951.1"/>
    <property type="molecule type" value="Genomic_DNA"/>
</dbReference>
<dbReference type="InterPro" id="IPR029058">
    <property type="entry name" value="AB_hydrolase_fold"/>
</dbReference>
<dbReference type="Gene3D" id="3.40.50.1820">
    <property type="entry name" value="alpha/beta hydrolase"/>
    <property type="match status" value="1"/>
</dbReference>
<keyword evidence="4" id="KW-1185">Reference proteome</keyword>
<name>A0ABY9YDS2_9GAMM</name>
<dbReference type="SUPFAM" id="SSF53474">
    <property type="entry name" value="alpha/beta-Hydrolases"/>
    <property type="match status" value="1"/>
</dbReference>
<gene>
    <name evidence="3" type="ORF">PDM28_01045</name>
</gene>
<dbReference type="InterPro" id="IPR051044">
    <property type="entry name" value="MAG_DAG_Lipase"/>
</dbReference>
<dbReference type="Pfam" id="PF12146">
    <property type="entry name" value="Hydrolase_4"/>
    <property type="match status" value="1"/>
</dbReference>
<dbReference type="PANTHER" id="PTHR11614">
    <property type="entry name" value="PHOSPHOLIPASE-RELATED"/>
    <property type="match status" value="1"/>
</dbReference>
<evidence type="ECO:0000313" key="4">
    <source>
        <dbReference type="Proteomes" id="UP001305421"/>
    </source>
</evidence>
<evidence type="ECO:0000259" key="2">
    <source>
        <dbReference type="Pfam" id="PF12146"/>
    </source>
</evidence>
<sequence length="306" mass="33102">MNTVPPAALHAVPSEPRGSAPSRTEEFISGGESQLFIRSWRPSGPVRAVLAIVPGFNSHSGHYQWAAAQFTAMGLAVYAVDLRGRGKSTGPRFHVEHFDDYLADVQSLLDVARAREPGLPVFLLGHSAGGVIASAYTLGHQDELAGLICESYAFQVPAPEAVLSLVRWLSGPFPTLRVLKLPNKEFSRIPEVVTALNADPLIANEKQTALTVAQMLVGIDRLKRGFPTLRLPVLIAHGTADKVTVPAGSQVFEDNAGSADKTLLLYKDHAHDLLNDVGREGVVRDFKQWIERHLPASAAVEEERSA</sequence>
<evidence type="ECO:0000313" key="3">
    <source>
        <dbReference type="EMBL" id="WNH48951.1"/>
    </source>
</evidence>
<dbReference type="Proteomes" id="UP001305421">
    <property type="component" value="Chromosome"/>
</dbReference>
<feature type="domain" description="Serine aminopeptidase S33" evidence="2">
    <location>
        <begin position="45"/>
        <end position="276"/>
    </location>
</feature>
<dbReference type="InterPro" id="IPR022742">
    <property type="entry name" value="Hydrolase_4"/>
</dbReference>